<dbReference type="EMBL" id="LSYS01009690">
    <property type="protein sequence ID" value="OPJ61979.1"/>
    <property type="molecule type" value="Genomic_DNA"/>
</dbReference>
<dbReference type="Proteomes" id="UP000190648">
    <property type="component" value="Unassembled WGS sequence"/>
</dbReference>
<reference evidence="2 3" key="1">
    <citation type="submission" date="2016-02" db="EMBL/GenBank/DDBJ databases">
        <title>Band-tailed pigeon sequencing and assembly.</title>
        <authorList>
            <person name="Soares A.E."/>
            <person name="Novak B.J."/>
            <person name="Rice E.S."/>
            <person name="O'Connell B."/>
            <person name="Chang D."/>
            <person name="Weber S."/>
            <person name="Shapiro B."/>
        </authorList>
    </citation>
    <scope>NUCLEOTIDE SEQUENCE [LARGE SCALE GENOMIC DNA]</scope>
    <source>
        <strain evidence="2">BTP2013</strain>
        <tissue evidence="2">Blood</tissue>
    </source>
</reference>
<evidence type="ECO:0000256" key="1">
    <source>
        <dbReference type="SAM" id="MobiDB-lite"/>
    </source>
</evidence>
<sequence length="109" mass="11083">MRSSFRRRHLEAAMRFRSRLRSAFSRSWLSASSGDSDGGVGALLPPSPAAVGGTSGTVCGSSRDRAGGNRPLPRPAAPKARPGGGAEAAGYALPEGLSGPVGLKPLKLV</sequence>
<evidence type="ECO:0000313" key="2">
    <source>
        <dbReference type="EMBL" id="OPJ61979.1"/>
    </source>
</evidence>
<protein>
    <submittedName>
        <fullName evidence="2">Uncharacterized protein</fullName>
    </submittedName>
</protein>
<keyword evidence="3" id="KW-1185">Reference proteome</keyword>
<organism evidence="2 3">
    <name type="scientific">Patagioenas fasciata monilis</name>
    <dbReference type="NCBI Taxonomy" id="372326"/>
    <lineage>
        <taxon>Eukaryota</taxon>
        <taxon>Metazoa</taxon>
        <taxon>Chordata</taxon>
        <taxon>Craniata</taxon>
        <taxon>Vertebrata</taxon>
        <taxon>Euteleostomi</taxon>
        <taxon>Archelosauria</taxon>
        <taxon>Archosauria</taxon>
        <taxon>Dinosauria</taxon>
        <taxon>Saurischia</taxon>
        <taxon>Theropoda</taxon>
        <taxon>Coelurosauria</taxon>
        <taxon>Aves</taxon>
        <taxon>Neognathae</taxon>
        <taxon>Neoaves</taxon>
        <taxon>Columbimorphae</taxon>
        <taxon>Columbiformes</taxon>
        <taxon>Columbidae</taxon>
        <taxon>Patagioenas</taxon>
    </lineage>
</organism>
<comment type="caution">
    <text evidence="2">The sequence shown here is derived from an EMBL/GenBank/DDBJ whole genome shotgun (WGS) entry which is preliminary data.</text>
</comment>
<evidence type="ECO:0000313" key="3">
    <source>
        <dbReference type="Proteomes" id="UP000190648"/>
    </source>
</evidence>
<gene>
    <name evidence="2" type="ORF">AV530_002685</name>
</gene>
<dbReference type="AlphaFoldDB" id="A0A1V4IQ16"/>
<accession>A0A1V4IQ16</accession>
<feature type="compositionally biased region" description="Low complexity" evidence="1">
    <location>
        <begin position="88"/>
        <end position="97"/>
    </location>
</feature>
<proteinExistence type="predicted"/>
<feature type="region of interest" description="Disordered" evidence="1">
    <location>
        <begin position="27"/>
        <end position="109"/>
    </location>
</feature>
<name>A0A1V4IQ16_PATFA</name>